<dbReference type="Proteomes" id="UP001176883">
    <property type="component" value="Unassembled WGS sequence"/>
</dbReference>
<protein>
    <submittedName>
        <fullName evidence="1">Pyridoxamine 5'-phosphate oxidase family protein</fullName>
    </submittedName>
</protein>
<dbReference type="EMBL" id="JAUOEK010000150">
    <property type="protein sequence ID" value="MDO5971303.1"/>
    <property type="molecule type" value="Genomic_DNA"/>
</dbReference>
<dbReference type="SUPFAM" id="SSF50475">
    <property type="entry name" value="FMN-binding split barrel"/>
    <property type="match status" value="1"/>
</dbReference>
<dbReference type="InterPro" id="IPR012349">
    <property type="entry name" value="Split_barrel_FMN-bd"/>
</dbReference>
<dbReference type="PANTHER" id="PTHR34071">
    <property type="entry name" value="5-NITROIMIDAZOLE ANTIBIOTICS RESISTANCE PROTEIN, NIMA-FAMILY-RELATED PROTEIN-RELATED"/>
    <property type="match status" value="1"/>
</dbReference>
<proteinExistence type="predicted"/>
<dbReference type="Gene3D" id="2.30.110.10">
    <property type="entry name" value="Electron Transport, Fmn-binding Protein, Chain A"/>
    <property type="match status" value="1"/>
</dbReference>
<dbReference type="RefSeq" id="WP_303279006.1">
    <property type="nucleotide sequence ID" value="NZ_JAUOEK010000150.1"/>
</dbReference>
<reference evidence="1" key="1">
    <citation type="submission" date="2023-07" db="EMBL/GenBank/DDBJ databases">
        <title>Two novel species in the genus Flavivirga.</title>
        <authorList>
            <person name="Kwon K."/>
        </authorList>
    </citation>
    <scope>NUCLEOTIDE SEQUENCE</scope>
    <source>
        <strain evidence="1">KCTC 52353</strain>
    </source>
</reference>
<evidence type="ECO:0000313" key="2">
    <source>
        <dbReference type="Proteomes" id="UP001176883"/>
    </source>
</evidence>
<dbReference type="PANTHER" id="PTHR34071:SF2">
    <property type="entry name" value="FLAVIN-NUCLEOTIDE-BINDING PROTEIN"/>
    <property type="match status" value="1"/>
</dbReference>
<dbReference type="InterPro" id="IPR024747">
    <property type="entry name" value="Pyridox_Oxase-rel"/>
</dbReference>
<keyword evidence="2" id="KW-1185">Reference proteome</keyword>
<sequence length="220" mass="24977">MSTYTTSELNQVKRGPKRAVYDVEEINNILDAGFVGHVSYNYKGKAICLPMAYGRIENKIYLHGSLKNRMLLALLEAKEASMTIMHLDALVLARSGFHHSVNYRSATLFTSITEVEDREEKKTALKCVLDHMIPGRWDTLRPMNLKELNSTLVLEMEIQTASAKIRDVGVQDEKSDLEFPVWAGIVPLKQVAKLPVKDALLPRQIRTPKHVVTYYKKHKA</sequence>
<evidence type="ECO:0000313" key="1">
    <source>
        <dbReference type="EMBL" id="MDO5971303.1"/>
    </source>
</evidence>
<gene>
    <name evidence="1" type="ORF">Q4Q35_15955</name>
</gene>
<name>A0ABT8WE32_9FLAO</name>
<organism evidence="1 2">
    <name type="scientific">Flavivirga aquimarina</name>
    <dbReference type="NCBI Taxonomy" id="2027862"/>
    <lineage>
        <taxon>Bacteria</taxon>
        <taxon>Pseudomonadati</taxon>
        <taxon>Bacteroidota</taxon>
        <taxon>Flavobacteriia</taxon>
        <taxon>Flavobacteriales</taxon>
        <taxon>Flavobacteriaceae</taxon>
        <taxon>Flavivirga</taxon>
    </lineage>
</organism>
<dbReference type="Pfam" id="PF12900">
    <property type="entry name" value="Pyridox_ox_2"/>
    <property type="match status" value="1"/>
</dbReference>
<accession>A0ABT8WE32</accession>
<comment type="caution">
    <text evidence="1">The sequence shown here is derived from an EMBL/GenBank/DDBJ whole genome shotgun (WGS) entry which is preliminary data.</text>
</comment>